<name>A0AA94YDY0_9BACE</name>
<dbReference type="PANTHER" id="PTHR37422:SF13">
    <property type="entry name" value="LIPOPOLYSACCHARIDE BIOSYNTHESIS PROTEIN PA4999-RELATED"/>
    <property type="match status" value="1"/>
</dbReference>
<dbReference type="EMBL" id="CP103166">
    <property type="protein sequence ID" value="UVQ97780.1"/>
    <property type="molecule type" value="Genomic_DNA"/>
</dbReference>
<proteinExistence type="predicted"/>
<keyword evidence="1" id="KW-0472">Membrane</keyword>
<dbReference type="AlphaFoldDB" id="A0AA94YDY0"/>
<dbReference type="InterPro" id="IPR051533">
    <property type="entry name" value="WaaL-like"/>
</dbReference>
<dbReference type="PANTHER" id="PTHR37422">
    <property type="entry name" value="TEICHURONIC ACID BIOSYNTHESIS PROTEIN TUAE"/>
    <property type="match status" value="1"/>
</dbReference>
<evidence type="ECO:0000313" key="3">
    <source>
        <dbReference type="Proteomes" id="UP001060260"/>
    </source>
</evidence>
<feature type="transmembrane region" description="Helical" evidence="1">
    <location>
        <begin position="141"/>
        <end position="164"/>
    </location>
</feature>
<accession>A0AA94YDY0</accession>
<feature type="transmembrane region" description="Helical" evidence="1">
    <location>
        <begin position="111"/>
        <end position="129"/>
    </location>
</feature>
<reference evidence="2" key="1">
    <citation type="submission" date="2022-08" db="EMBL/GenBank/DDBJ databases">
        <title>Genome Sequencing of Bacteroides fragilis Group Isolates with Nanopore Technology.</title>
        <authorList>
            <person name="Tisza M.J."/>
            <person name="Smith D."/>
            <person name="Dekker J.P."/>
        </authorList>
    </citation>
    <scope>NUCLEOTIDE SEQUENCE</scope>
    <source>
        <strain evidence="2">BFG-474</strain>
    </source>
</reference>
<sequence length="165" mass="18412">MGIGKMIRTSHYLFAALCLGSLFACSRQFTDSYIVPKWCFTVFMLFIVLAYEAVNILFYRQNEQKDTRIFVYGFIIVISCFLQAMFGVVQILGFFQISTTLWVTGSFDNPAGFAACLCAGFPFVGFLLSDSNKYIRYVGGLIGFVIVIAVILSQSRAGIMSIAFI</sequence>
<gene>
    <name evidence="2" type="ORF">NXW23_05320</name>
</gene>
<evidence type="ECO:0000313" key="2">
    <source>
        <dbReference type="EMBL" id="UVQ97780.1"/>
    </source>
</evidence>
<feature type="transmembrane region" description="Helical" evidence="1">
    <location>
        <begin position="38"/>
        <end position="58"/>
    </location>
</feature>
<evidence type="ECO:0000256" key="1">
    <source>
        <dbReference type="SAM" id="Phobius"/>
    </source>
</evidence>
<keyword evidence="1" id="KW-1133">Transmembrane helix</keyword>
<organism evidence="2 3">
    <name type="scientific">Bacteroides caccae</name>
    <dbReference type="NCBI Taxonomy" id="47678"/>
    <lineage>
        <taxon>Bacteria</taxon>
        <taxon>Pseudomonadati</taxon>
        <taxon>Bacteroidota</taxon>
        <taxon>Bacteroidia</taxon>
        <taxon>Bacteroidales</taxon>
        <taxon>Bacteroidaceae</taxon>
        <taxon>Bacteroides</taxon>
    </lineage>
</organism>
<feature type="transmembrane region" description="Helical" evidence="1">
    <location>
        <begin position="70"/>
        <end position="91"/>
    </location>
</feature>
<dbReference type="Proteomes" id="UP001060260">
    <property type="component" value="Chromosome"/>
</dbReference>
<dbReference type="PROSITE" id="PS51257">
    <property type="entry name" value="PROKAR_LIPOPROTEIN"/>
    <property type="match status" value="1"/>
</dbReference>
<keyword evidence="1" id="KW-0812">Transmembrane</keyword>
<protein>
    <submittedName>
        <fullName evidence="2">Uncharacterized protein</fullName>
    </submittedName>
</protein>